<dbReference type="EMBL" id="CACVAZ010000126">
    <property type="protein sequence ID" value="CAA6819753.1"/>
    <property type="molecule type" value="Genomic_DNA"/>
</dbReference>
<dbReference type="Gene3D" id="1.10.101.10">
    <property type="entry name" value="PGBD-like superfamily/PGBD"/>
    <property type="match status" value="1"/>
</dbReference>
<organism evidence="4">
    <name type="scientific">uncultured Sulfurovum sp</name>
    <dbReference type="NCBI Taxonomy" id="269237"/>
    <lineage>
        <taxon>Bacteria</taxon>
        <taxon>Pseudomonadati</taxon>
        <taxon>Campylobacterota</taxon>
        <taxon>Epsilonproteobacteria</taxon>
        <taxon>Campylobacterales</taxon>
        <taxon>Sulfurovaceae</taxon>
        <taxon>Sulfurovum</taxon>
        <taxon>environmental samples</taxon>
    </lineage>
</organism>
<sequence>MKTLKLLTITTIVGLLTISTLNAKEEHDRSTVKTKHTPQHEEIKKHSKIKKYQEIKKHPKIKDDRRTSISKNKRDHRTPIVKRSHPKKHAVRFLKRGDRGRNVKALQRALKQEGFYRGRIDGFFGKGVKRAVKRFQRKHRLYADGVAGAKTLRRLHLR</sequence>
<dbReference type="Pfam" id="PF01471">
    <property type="entry name" value="PG_binding_1"/>
    <property type="match status" value="1"/>
</dbReference>
<evidence type="ECO:0000313" key="4">
    <source>
        <dbReference type="EMBL" id="CAA6819753.1"/>
    </source>
</evidence>
<feature type="compositionally biased region" description="Basic residues" evidence="1">
    <location>
        <begin position="71"/>
        <end position="90"/>
    </location>
</feature>
<feature type="signal peptide" evidence="2">
    <location>
        <begin position="1"/>
        <end position="23"/>
    </location>
</feature>
<feature type="compositionally biased region" description="Basic and acidic residues" evidence="1">
    <location>
        <begin position="51"/>
        <end position="67"/>
    </location>
</feature>
<evidence type="ECO:0000256" key="2">
    <source>
        <dbReference type="SAM" id="SignalP"/>
    </source>
</evidence>
<dbReference type="InterPro" id="IPR036365">
    <property type="entry name" value="PGBD-like_sf"/>
</dbReference>
<dbReference type="InterPro" id="IPR002477">
    <property type="entry name" value="Peptidoglycan-bd-like"/>
</dbReference>
<keyword evidence="2" id="KW-0732">Signal</keyword>
<name>A0A6S6TU81_9BACT</name>
<dbReference type="InterPro" id="IPR036366">
    <property type="entry name" value="PGBDSf"/>
</dbReference>
<accession>A0A6S6TU81</accession>
<feature type="chain" id="PRO_5027576301" description="Peptidoglycan binding-like domain-containing protein" evidence="2">
    <location>
        <begin position="24"/>
        <end position="158"/>
    </location>
</feature>
<evidence type="ECO:0000259" key="3">
    <source>
        <dbReference type="Pfam" id="PF01471"/>
    </source>
</evidence>
<feature type="domain" description="Peptidoglycan binding-like" evidence="3">
    <location>
        <begin position="99"/>
        <end position="155"/>
    </location>
</feature>
<feature type="region of interest" description="Disordered" evidence="1">
    <location>
        <begin position="25"/>
        <end position="90"/>
    </location>
</feature>
<dbReference type="SUPFAM" id="SSF47090">
    <property type="entry name" value="PGBD-like"/>
    <property type="match status" value="1"/>
</dbReference>
<dbReference type="AlphaFoldDB" id="A0A6S6TU81"/>
<gene>
    <name evidence="4" type="ORF">HELGO_WM46811</name>
</gene>
<proteinExistence type="predicted"/>
<reference evidence="4" key="1">
    <citation type="submission" date="2020-01" db="EMBL/GenBank/DDBJ databases">
        <authorList>
            <person name="Meier V. D."/>
            <person name="Meier V D."/>
        </authorList>
    </citation>
    <scope>NUCLEOTIDE SEQUENCE</scope>
    <source>
        <strain evidence="4">HLG_WM_MAG_02</strain>
    </source>
</reference>
<evidence type="ECO:0000256" key="1">
    <source>
        <dbReference type="SAM" id="MobiDB-lite"/>
    </source>
</evidence>
<protein>
    <recommendedName>
        <fullName evidence="3">Peptidoglycan binding-like domain-containing protein</fullName>
    </recommendedName>
</protein>